<reference evidence="9 10" key="1">
    <citation type="submission" date="2024-08" db="EMBL/GenBank/DDBJ databases">
        <authorList>
            <person name="Will J Nash"/>
            <person name="Angela Man"/>
            <person name="Seanna McTaggart"/>
            <person name="Kendall Baker"/>
            <person name="Tom Barker"/>
            <person name="Leah Catchpole"/>
            <person name="Alex Durrant"/>
            <person name="Karim Gharbi"/>
            <person name="Naomi Irish"/>
            <person name="Gemy Kaithakottil"/>
            <person name="Debby Ku"/>
            <person name="Aaliyah Providence"/>
            <person name="Felix Shaw"/>
            <person name="David Swarbreck"/>
            <person name="Chris Watkins"/>
            <person name="Ann M. McCartney"/>
            <person name="Giulio Formenti"/>
            <person name="Alice Mouton"/>
            <person name="Noel Vella"/>
            <person name="Bjorn M von Reumont"/>
            <person name="Adriana Vella"/>
            <person name="Wilfried Haerty"/>
        </authorList>
    </citation>
    <scope>NUCLEOTIDE SEQUENCE [LARGE SCALE GENOMIC DNA]</scope>
</reference>
<evidence type="ECO:0000256" key="5">
    <source>
        <dbReference type="ARBA" id="ARBA00022490"/>
    </source>
</evidence>
<dbReference type="Proteomes" id="UP001642520">
    <property type="component" value="Unassembled WGS sequence"/>
</dbReference>
<protein>
    <recommendedName>
        <fullName evidence="4">Calmodulin-lysine N-methyltransferase</fullName>
        <ecNumber evidence="3">2.1.1.60</ecNumber>
    </recommendedName>
</protein>
<proteinExistence type="predicted"/>
<evidence type="ECO:0000256" key="3">
    <source>
        <dbReference type="ARBA" id="ARBA00011914"/>
    </source>
</evidence>
<sequence length="347" mass="39559">MEQRDRTPNEVLAENIGRKKSIAQRRWRILAKALIGPQEPISTMDDTEDEISVRRFTSFELLRIDRSENKNTTVDPDAATWYEYSTVLENKLYTVEIRRIKKNFTANELIGFNNTGNICVWPSEECLAYYLLKNRQLCRNRRILELGGGMSCLAGVIAAKYCEPKEVVLTDGNATSVNNVRRVVDRNGMSDFVECGVVQWAKAARAIRAARLVRAFVHPHLNGLRVKSWTGGRTKDLAKFAAKLYDVILCADCLFFDEARSDLVETIYGWLTNDGLALVMAPRRGSTFEKFTEAAVKRGFIARRIDRYDPTVWSKHLQLLDHSQEYCADLHYPILLELTKQKSTSPG</sequence>
<evidence type="ECO:0000313" key="9">
    <source>
        <dbReference type="EMBL" id="CAL7934716.1"/>
    </source>
</evidence>
<evidence type="ECO:0000256" key="7">
    <source>
        <dbReference type="ARBA" id="ARBA00022679"/>
    </source>
</evidence>
<accession>A0ABP1N311</accession>
<dbReference type="InterPro" id="IPR029063">
    <property type="entry name" value="SAM-dependent_MTases_sf"/>
</dbReference>
<organism evidence="9 10">
    <name type="scientific">Xylocopa violacea</name>
    <name type="common">Violet carpenter bee</name>
    <name type="synonym">Apis violacea</name>
    <dbReference type="NCBI Taxonomy" id="135666"/>
    <lineage>
        <taxon>Eukaryota</taxon>
        <taxon>Metazoa</taxon>
        <taxon>Ecdysozoa</taxon>
        <taxon>Arthropoda</taxon>
        <taxon>Hexapoda</taxon>
        <taxon>Insecta</taxon>
        <taxon>Pterygota</taxon>
        <taxon>Neoptera</taxon>
        <taxon>Endopterygota</taxon>
        <taxon>Hymenoptera</taxon>
        <taxon>Apocrita</taxon>
        <taxon>Aculeata</taxon>
        <taxon>Apoidea</taxon>
        <taxon>Anthophila</taxon>
        <taxon>Apidae</taxon>
        <taxon>Xylocopa</taxon>
        <taxon>Xylocopa</taxon>
    </lineage>
</organism>
<keyword evidence="10" id="KW-1185">Reference proteome</keyword>
<gene>
    <name evidence="9" type="ORF">XYLVIOL_LOCUS1181</name>
</gene>
<comment type="caution">
    <text evidence="9">The sequence shown here is derived from an EMBL/GenBank/DDBJ whole genome shotgun (WGS) entry which is preliminary data.</text>
</comment>
<keyword evidence="7" id="KW-0808">Transferase</keyword>
<evidence type="ECO:0000256" key="1">
    <source>
        <dbReference type="ARBA" id="ARBA00004123"/>
    </source>
</evidence>
<evidence type="ECO:0000256" key="4">
    <source>
        <dbReference type="ARBA" id="ARBA00020594"/>
    </source>
</evidence>
<dbReference type="SUPFAM" id="SSF53335">
    <property type="entry name" value="S-adenosyl-L-methionine-dependent methyltransferases"/>
    <property type="match status" value="1"/>
</dbReference>
<dbReference type="Gene3D" id="3.40.50.150">
    <property type="entry name" value="Vaccinia Virus protein VP39"/>
    <property type="match status" value="1"/>
</dbReference>
<dbReference type="EMBL" id="CAXAJV020001281">
    <property type="protein sequence ID" value="CAL7934716.1"/>
    <property type="molecule type" value="Genomic_DNA"/>
</dbReference>
<evidence type="ECO:0000313" key="10">
    <source>
        <dbReference type="Proteomes" id="UP001642520"/>
    </source>
</evidence>
<keyword evidence="6" id="KW-0489">Methyltransferase</keyword>
<dbReference type="EC" id="2.1.1.60" evidence="3"/>
<evidence type="ECO:0000256" key="8">
    <source>
        <dbReference type="ARBA" id="ARBA00023242"/>
    </source>
</evidence>
<keyword evidence="8" id="KW-0539">Nucleus</keyword>
<dbReference type="PANTHER" id="PTHR13539">
    <property type="entry name" value="CALMODULIN-LYSINE N-METHYLTRANSFERASE"/>
    <property type="match status" value="1"/>
</dbReference>
<dbReference type="InterPro" id="IPR019410">
    <property type="entry name" value="Methyltransf_16"/>
</dbReference>
<dbReference type="PANTHER" id="PTHR13539:SF3">
    <property type="entry name" value="CALMODULIN-LYSINE N-METHYLTRANSFERASE"/>
    <property type="match status" value="1"/>
</dbReference>
<name>A0ABP1N311_XYLVO</name>
<dbReference type="InterPro" id="IPR025800">
    <property type="entry name" value="CaM-Lys-N-MeTrfase"/>
</dbReference>
<comment type="subcellular location">
    <subcellularLocation>
        <location evidence="2">Cytoplasm</location>
    </subcellularLocation>
    <subcellularLocation>
        <location evidence="1">Nucleus</location>
    </subcellularLocation>
</comment>
<keyword evidence="5" id="KW-0963">Cytoplasm</keyword>
<evidence type="ECO:0000256" key="2">
    <source>
        <dbReference type="ARBA" id="ARBA00004496"/>
    </source>
</evidence>
<evidence type="ECO:0000256" key="6">
    <source>
        <dbReference type="ARBA" id="ARBA00022603"/>
    </source>
</evidence>
<dbReference type="Pfam" id="PF10294">
    <property type="entry name" value="Methyltransf_16"/>
    <property type="match status" value="1"/>
</dbReference>